<dbReference type="PANTHER" id="PTHR43133:SF25">
    <property type="entry name" value="RNA POLYMERASE SIGMA FACTOR RFAY-RELATED"/>
    <property type="match status" value="1"/>
</dbReference>
<dbReference type="SUPFAM" id="SSF88659">
    <property type="entry name" value="Sigma3 and sigma4 domains of RNA polymerase sigma factors"/>
    <property type="match status" value="1"/>
</dbReference>
<dbReference type="InterPro" id="IPR036388">
    <property type="entry name" value="WH-like_DNA-bd_sf"/>
</dbReference>
<evidence type="ECO:0000256" key="4">
    <source>
        <dbReference type="ARBA" id="ARBA00023163"/>
    </source>
</evidence>
<dbReference type="NCBIfam" id="TIGR02937">
    <property type="entry name" value="sigma70-ECF"/>
    <property type="match status" value="1"/>
</dbReference>
<protein>
    <submittedName>
        <fullName evidence="7">RNA polymerase sigma-70 factor (ECF subfamily)</fullName>
    </submittedName>
</protein>
<dbReference type="GO" id="GO:0006352">
    <property type="term" value="P:DNA-templated transcription initiation"/>
    <property type="evidence" value="ECO:0007669"/>
    <property type="project" value="InterPro"/>
</dbReference>
<keyword evidence="8" id="KW-1185">Reference proteome</keyword>
<dbReference type="PANTHER" id="PTHR43133">
    <property type="entry name" value="RNA POLYMERASE ECF-TYPE SIGMA FACTO"/>
    <property type="match status" value="1"/>
</dbReference>
<evidence type="ECO:0000313" key="8">
    <source>
        <dbReference type="Proteomes" id="UP000568106"/>
    </source>
</evidence>
<dbReference type="InterPro" id="IPR039425">
    <property type="entry name" value="RNA_pol_sigma-70-like"/>
</dbReference>
<dbReference type="GO" id="GO:0003677">
    <property type="term" value="F:DNA binding"/>
    <property type="evidence" value="ECO:0007669"/>
    <property type="project" value="InterPro"/>
</dbReference>
<evidence type="ECO:0000256" key="2">
    <source>
        <dbReference type="ARBA" id="ARBA00023015"/>
    </source>
</evidence>
<sequence length="236" mass="26662">MITETVHTTRSSIPQPSCAPDFAMILKAAEPGRRWDQSWSGSTWTAVRNSSQVEAYRTMLSETNRSDTFEQLALPLFPSLYNHACWLTHDQAEAEDLVQETFSKALRAFDSFQPGTNFKAWAFRILRNTFLTTRTGIAASRTVFLEDHPEALNTPNAGTTPEDNLIRLDNQAALHIALEQLPPQLREVLLLCDVEEIKYKDIALILDVPIGTVMSRVSRARSTLRQLLQRQFGESL</sequence>
<comment type="similarity">
    <text evidence="1">Belongs to the sigma-70 factor family. ECF subfamily.</text>
</comment>
<dbReference type="SUPFAM" id="SSF88946">
    <property type="entry name" value="Sigma2 domain of RNA polymerase sigma factors"/>
    <property type="match status" value="1"/>
</dbReference>
<comment type="caution">
    <text evidence="7">The sequence shown here is derived from an EMBL/GenBank/DDBJ whole genome shotgun (WGS) entry which is preliminary data.</text>
</comment>
<dbReference type="Gene3D" id="1.10.10.10">
    <property type="entry name" value="Winged helix-like DNA-binding domain superfamily/Winged helix DNA-binding domain"/>
    <property type="match status" value="1"/>
</dbReference>
<dbReference type="AlphaFoldDB" id="A0A7W8IJQ6"/>
<dbReference type="Pfam" id="PF04542">
    <property type="entry name" value="Sigma70_r2"/>
    <property type="match status" value="1"/>
</dbReference>
<evidence type="ECO:0000259" key="6">
    <source>
        <dbReference type="Pfam" id="PF08281"/>
    </source>
</evidence>
<keyword evidence="3" id="KW-0731">Sigma factor</keyword>
<dbReference type="GO" id="GO:0016987">
    <property type="term" value="F:sigma factor activity"/>
    <property type="evidence" value="ECO:0007669"/>
    <property type="project" value="UniProtKB-KW"/>
</dbReference>
<dbReference type="CDD" id="cd06171">
    <property type="entry name" value="Sigma70_r4"/>
    <property type="match status" value="1"/>
</dbReference>
<proteinExistence type="inferred from homology"/>
<evidence type="ECO:0000259" key="5">
    <source>
        <dbReference type="Pfam" id="PF04542"/>
    </source>
</evidence>
<dbReference type="InterPro" id="IPR013325">
    <property type="entry name" value="RNA_pol_sigma_r2"/>
</dbReference>
<evidence type="ECO:0000256" key="3">
    <source>
        <dbReference type="ARBA" id="ARBA00023082"/>
    </source>
</evidence>
<name>A0A7W8IJQ6_9BACT</name>
<keyword evidence="4" id="KW-0804">Transcription</keyword>
<dbReference type="InterPro" id="IPR014284">
    <property type="entry name" value="RNA_pol_sigma-70_dom"/>
</dbReference>
<dbReference type="InterPro" id="IPR013324">
    <property type="entry name" value="RNA_pol_sigma_r3/r4-like"/>
</dbReference>
<evidence type="ECO:0000256" key="1">
    <source>
        <dbReference type="ARBA" id="ARBA00010641"/>
    </source>
</evidence>
<dbReference type="Pfam" id="PF08281">
    <property type="entry name" value="Sigma70_r4_2"/>
    <property type="match status" value="1"/>
</dbReference>
<gene>
    <name evidence="7" type="ORF">HDF09_002326</name>
</gene>
<keyword evidence="2" id="KW-0805">Transcription regulation</keyword>
<feature type="domain" description="RNA polymerase sigma factor 70 region 4 type 2" evidence="6">
    <location>
        <begin position="174"/>
        <end position="224"/>
    </location>
</feature>
<evidence type="ECO:0000313" key="7">
    <source>
        <dbReference type="EMBL" id="MBB5317640.1"/>
    </source>
</evidence>
<dbReference type="EMBL" id="JACHDY010000003">
    <property type="protein sequence ID" value="MBB5317640.1"/>
    <property type="molecule type" value="Genomic_DNA"/>
</dbReference>
<organism evidence="7 8">
    <name type="scientific">Tunturiibacter empetritectus</name>
    <dbReference type="NCBI Taxonomy" id="3069691"/>
    <lineage>
        <taxon>Bacteria</taxon>
        <taxon>Pseudomonadati</taxon>
        <taxon>Acidobacteriota</taxon>
        <taxon>Terriglobia</taxon>
        <taxon>Terriglobales</taxon>
        <taxon>Acidobacteriaceae</taxon>
        <taxon>Tunturiibacter</taxon>
    </lineage>
</organism>
<dbReference type="InterPro" id="IPR007627">
    <property type="entry name" value="RNA_pol_sigma70_r2"/>
</dbReference>
<dbReference type="Proteomes" id="UP000568106">
    <property type="component" value="Unassembled WGS sequence"/>
</dbReference>
<accession>A0A7W8IJQ6</accession>
<reference evidence="7" key="1">
    <citation type="submission" date="2020-08" db="EMBL/GenBank/DDBJ databases">
        <title>Genomic Encyclopedia of Type Strains, Phase IV (KMG-V): Genome sequencing to study the core and pangenomes of soil and plant-associated prokaryotes.</title>
        <authorList>
            <person name="Whitman W."/>
        </authorList>
    </citation>
    <scope>NUCLEOTIDE SEQUENCE [LARGE SCALE GENOMIC DNA]</scope>
    <source>
        <strain evidence="7">M8UP27</strain>
    </source>
</reference>
<feature type="domain" description="RNA polymerase sigma-70 region 2" evidence="5">
    <location>
        <begin position="78"/>
        <end position="132"/>
    </location>
</feature>
<dbReference type="Gene3D" id="1.10.1740.10">
    <property type="match status" value="1"/>
</dbReference>
<dbReference type="InterPro" id="IPR013249">
    <property type="entry name" value="RNA_pol_sigma70_r4_t2"/>
</dbReference>